<dbReference type="GO" id="GO:0006338">
    <property type="term" value="P:chromatin remodeling"/>
    <property type="evidence" value="ECO:0007669"/>
    <property type="project" value="TreeGrafter"/>
</dbReference>
<dbReference type="PRINTS" id="PR00503">
    <property type="entry name" value="BROMODOMAIN"/>
</dbReference>
<gene>
    <name evidence="6" type="ORF">AMORRO_LOCUS9629</name>
</gene>
<dbReference type="Pfam" id="PF17035">
    <property type="entry name" value="BET"/>
    <property type="match status" value="1"/>
</dbReference>
<evidence type="ECO:0000313" key="7">
    <source>
        <dbReference type="Proteomes" id="UP000789342"/>
    </source>
</evidence>
<feature type="compositionally biased region" description="Basic and acidic residues" evidence="3">
    <location>
        <begin position="470"/>
        <end position="486"/>
    </location>
</feature>
<dbReference type="InterPro" id="IPR038336">
    <property type="entry name" value="NET_sf"/>
</dbReference>
<evidence type="ECO:0000313" key="6">
    <source>
        <dbReference type="EMBL" id="CAG8643529.1"/>
    </source>
</evidence>
<feature type="region of interest" description="Disordered" evidence="3">
    <location>
        <begin position="282"/>
        <end position="310"/>
    </location>
</feature>
<dbReference type="Pfam" id="PF00439">
    <property type="entry name" value="Bromodomain"/>
    <property type="match status" value="2"/>
</dbReference>
<feature type="region of interest" description="Disordered" evidence="3">
    <location>
        <begin position="322"/>
        <end position="381"/>
    </location>
</feature>
<dbReference type="Gene3D" id="1.20.1270.220">
    <property type="match status" value="1"/>
</dbReference>
<dbReference type="GO" id="GO:0005634">
    <property type="term" value="C:nucleus"/>
    <property type="evidence" value="ECO:0007669"/>
    <property type="project" value="TreeGrafter"/>
</dbReference>
<dbReference type="InterPro" id="IPR001487">
    <property type="entry name" value="Bromodomain"/>
</dbReference>
<dbReference type="PANTHER" id="PTHR22880:SF225">
    <property type="entry name" value="BROMODOMAIN-CONTAINING PROTEIN BET-1-RELATED"/>
    <property type="match status" value="1"/>
</dbReference>
<dbReference type="GO" id="GO:0000785">
    <property type="term" value="C:chromatin"/>
    <property type="evidence" value="ECO:0007669"/>
    <property type="project" value="TreeGrafter"/>
</dbReference>
<evidence type="ECO:0000259" key="5">
    <source>
        <dbReference type="PROSITE" id="PS51525"/>
    </source>
</evidence>
<evidence type="ECO:0000256" key="3">
    <source>
        <dbReference type="SAM" id="MobiDB-lite"/>
    </source>
</evidence>
<feature type="region of interest" description="Disordered" evidence="3">
    <location>
        <begin position="444"/>
        <end position="525"/>
    </location>
</feature>
<feature type="compositionally biased region" description="Acidic residues" evidence="3">
    <location>
        <begin position="516"/>
        <end position="525"/>
    </location>
</feature>
<dbReference type="PANTHER" id="PTHR22880">
    <property type="entry name" value="FALZ-RELATED BROMODOMAIN-CONTAINING PROTEINS"/>
    <property type="match status" value="1"/>
</dbReference>
<reference evidence="6" key="1">
    <citation type="submission" date="2021-06" db="EMBL/GenBank/DDBJ databases">
        <authorList>
            <person name="Kallberg Y."/>
            <person name="Tangrot J."/>
            <person name="Rosling A."/>
        </authorList>
    </citation>
    <scope>NUCLEOTIDE SEQUENCE</scope>
    <source>
        <strain evidence="6">CL551</strain>
    </source>
</reference>
<organism evidence="6 7">
    <name type="scientific">Acaulospora morrowiae</name>
    <dbReference type="NCBI Taxonomy" id="94023"/>
    <lineage>
        <taxon>Eukaryota</taxon>
        <taxon>Fungi</taxon>
        <taxon>Fungi incertae sedis</taxon>
        <taxon>Mucoromycota</taxon>
        <taxon>Glomeromycotina</taxon>
        <taxon>Glomeromycetes</taxon>
        <taxon>Diversisporales</taxon>
        <taxon>Acaulosporaceae</taxon>
        <taxon>Acaulospora</taxon>
    </lineage>
</organism>
<evidence type="ECO:0000256" key="1">
    <source>
        <dbReference type="ARBA" id="ARBA00023117"/>
    </source>
</evidence>
<feature type="compositionally biased region" description="Basic and acidic residues" evidence="3">
    <location>
        <begin position="291"/>
        <end position="300"/>
    </location>
</feature>
<dbReference type="EMBL" id="CAJVPV010009621">
    <property type="protein sequence ID" value="CAG8643529.1"/>
    <property type="molecule type" value="Genomic_DNA"/>
</dbReference>
<evidence type="ECO:0000259" key="4">
    <source>
        <dbReference type="PROSITE" id="PS50014"/>
    </source>
</evidence>
<dbReference type="InterPro" id="IPR036427">
    <property type="entry name" value="Bromodomain-like_sf"/>
</dbReference>
<feature type="domain" description="Bromo" evidence="4">
    <location>
        <begin position="193"/>
        <end position="265"/>
    </location>
</feature>
<feature type="domain" description="Bromo" evidence="4">
    <location>
        <begin position="52"/>
        <end position="124"/>
    </location>
</feature>
<dbReference type="Gene3D" id="1.20.920.10">
    <property type="entry name" value="Bromodomain-like"/>
    <property type="match status" value="2"/>
</dbReference>
<feature type="compositionally biased region" description="Basic residues" evidence="3">
    <location>
        <begin position="330"/>
        <end position="341"/>
    </location>
</feature>
<keyword evidence="1 2" id="KW-0103">Bromodomain</keyword>
<dbReference type="Proteomes" id="UP000789342">
    <property type="component" value="Unassembled WGS sequence"/>
</dbReference>
<dbReference type="SUPFAM" id="SSF47370">
    <property type="entry name" value="Bromodomain"/>
    <property type="match status" value="2"/>
</dbReference>
<dbReference type="InterPro" id="IPR018359">
    <property type="entry name" value="Bromodomain_CS"/>
</dbReference>
<keyword evidence="7" id="KW-1185">Reference proteome</keyword>
<feature type="compositionally biased region" description="Basic and acidic residues" evidence="3">
    <location>
        <begin position="351"/>
        <end position="362"/>
    </location>
</feature>
<evidence type="ECO:0000256" key="2">
    <source>
        <dbReference type="PROSITE-ProRule" id="PRU00035"/>
    </source>
</evidence>
<feature type="domain" description="NET" evidence="5">
    <location>
        <begin position="369"/>
        <end position="450"/>
    </location>
</feature>
<dbReference type="SMART" id="SM00297">
    <property type="entry name" value="BROMO"/>
    <property type="match status" value="2"/>
</dbReference>
<name>A0A9N9GY96_9GLOM</name>
<feature type="compositionally biased region" description="Low complexity" evidence="3">
    <location>
        <begin position="506"/>
        <end position="515"/>
    </location>
</feature>
<feature type="compositionally biased region" description="Basic residues" evidence="3">
    <location>
        <begin position="450"/>
        <end position="460"/>
    </location>
</feature>
<dbReference type="PROSITE" id="PS00633">
    <property type="entry name" value="BROMODOMAIN_1"/>
    <property type="match status" value="2"/>
</dbReference>
<dbReference type="PROSITE" id="PS50014">
    <property type="entry name" value="BROMODOMAIN_2"/>
    <property type="match status" value="2"/>
</dbReference>
<dbReference type="InterPro" id="IPR050935">
    <property type="entry name" value="Bromo_chromatin_reader"/>
</dbReference>
<proteinExistence type="predicted"/>
<accession>A0A9N9GY96</accession>
<sequence length="525" mass="59756">MGKSKKQTTKVRATEAPYLTDSAVTRTQSNWFTEPMSREHLKHCNNIIRELKHHSNAAPFLEPVDPVKYGIPDYFDIIKKPMDLGTVDAKLNNVEYENVDAFVADIRLIFSNCILYNGPVHQYAIFAKELDSFFTNLLNNLPSSTEASKRPKRTIKAPAKELPDTPAIRRKKSKKNIELNFCRQVIRELRKRTHWHYAYPFYEPVDAEKLGVPDYYKIISNPMDLSTINSKLENDQYTSAEEFESDIRLMFQNCYTYNGVGSEVHNMGKMLEEVFNKKWAEKPTAQARSMTKTDDMKDSESESEADESDHLKALQKHLAALSSQISQMRKPTKTKAKKATKVSKINSSKTVETKMSNDGEKKSLKRPRPATKYDDDVPLTADQKSDLSQKIDLLSTEKMNELINLIESSGAPMERGNGGYELEIESLDYKTARMMYEFVLRHTSSNQIKEKKKSPSKRSRSNANDEEEENQIRALERTLAKFDHKSPTLSTQVNGSHYSSEEDSTDSQSSDSSGSESEDSGSETV</sequence>
<feature type="compositionally biased region" description="Polar residues" evidence="3">
    <location>
        <begin position="487"/>
        <end position="498"/>
    </location>
</feature>
<dbReference type="InterPro" id="IPR027353">
    <property type="entry name" value="NET_dom"/>
</dbReference>
<protein>
    <submittedName>
        <fullName evidence="6">14417_t:CDS:1</fullName>
    </submittedName>
</protein>
<dbReference type="AlphaFoldDB" id="A0A9N9GY96"/>
<dbReference type="PROSITE" id="PS51525">
    <property type="entry name" value="NET"/>
    <property type="match status" value="1"/>
</dbReference>
<dbReference type="OrthoDB" id="21449at2759"/>
<comment type="caution">
    <text evidence="6">The sequence shown here is derived from an EMBL/GenBank/DDBJ whole genome shotgun (WGS) entry which is preliminary data.</text>
</comment>
<dbReference type="GO" id="GO:0006355">
    <property type="term" value="P:regulation of DNA-templated transcription"/>
    <property type="evidence" value="ECO:0007669"/>
    <property type="project" value="TreeGrafter"/>
</dbReference>